<dbReference type="GO" id="GO:0005886">
    <property type="term" value="C:plasma membrane"/>
    <property type="evidence" value="ECO:0007669"/>
    <property type="project" value="UniProtKB-SubCell"/>
</dbReference>
<evidence type="ECO:0000256" key="1">
    <source>
        <dbReference type="ARBA" id="ARBA00004651"/>
    </source>
</evidence>
<evidence type="ECO:0000256" key="12">
    <source>
        <dbReference type="SAM" id="Phobius"/>
    </source>
</evidence>
<keyword evidence="5 12" id="KW-0812">Transmembrane</keyword>
<comment type="function">
    <text evidence="11">Mediates influx of magnesium ions. Alternates between open and closed states. Activated by low cytoplasmic Mg(2+) levels. Inactive when cytoplasmic Mg(2+) levels are high.</text>
</comment>
<comment type="catalytic activity">
    <reaction evidence="10">
        <text>Mg(2+)(in) = Mg(2+)(out)</text>
        <dbReference type="Rhea" id="RHEA:29827"/>
        <dbReference type="ChEBI" id="CHEBI:18420"/>
    </reaction>
</comment>
<dbReference type="InterPro" id="IPR002523">
    <property type="entry name" value="MgTranspt_CorA/ZnTranspt_ZntB"/>
</dbReference>
<dbReference type="Pfam" id="PF01544">
    <property type="entry name" value="CorA"/>
    <property type="match status" value="1"/>
</dbReference>
<evidence type="ECO:0000256" key="6">
    <source>
        <dbReference type="ARBA" id="ARBA00022842"/>
    </source>
</evidence>
<dbReference type="FunFam" id="1.20.58.340:FF:000004">
    <property type="entry name" value="Magnesium transport protein CorA"/>
    <property type="match status" value="1"/>
</dbReference>
<dbReference type="GO" id="GO:0015087">
    <property type="term" value="F:cobalt ion transmembrane transporter activity"/>
    <property type="evidence" value="ECO:0007669"/>
    <property type="project" value="TreeGrafter"/>
</dbReference>
<accession>A0A1H0H7Q6</accession>
<dbReference type="RefSeq" id="WP_092643778.1">
    <property type="nucleotide sequence ID" value="NZ_FNID01000063.1"/>
</dbReference>
<dbReference type="GO" id="GO:0015095">
    <property type="term" value="F:magnesium ion transmembrane transporter activity"/>
    <property type="evidence" value="ECO:0007669"/>
    <property type="project" value="TreeGrafter"/>
</dbReference>
<dbReference type="Proteomes" id="UP000199182">
    <property type="component" value="Unassembled WGS sequence"/>
</dbReference>
<dbReference type="PANTHER" id="PTHR46494">
    <property type="entry name" value="CORA FAMILY METAL ION TRANSPORTER (EUROFUNG)"/>
    <property type="match status" value="1"/>
</dbReference>
<evidence type="ECO:0000256" key="4">
    <source>
        <dbReference type="ARBA" id="ARBA00022475"/>
    </source>
</evidence>
<sequence>MVYYMENGNIFTLTEAQPYGCPNRIGVFALQDAEAAAGQFCLSPDAIGRVLQNRAARFESHEALDVICAGLLNHRALSSPLERVYIFLQKSSLLFLCDNPQYVEKLLSRVIEDGVPDVSFGKLLFMFFEYLTEKDAEYLEDIEQGIINLEDDVILDKLNKNYVKTIISLRKRLMILKRYYEQLLGVLGYLDGNENGLLDKRALRSFKILEGRVDRLYHSVLNLRDYVTQIREAYQSQVDISLNVTMKVFTVITAIFLPLTLIVGWYGMNLQMPEYSFPYSYPIVIGVCVVMVAGCIFYFKKHKWF</sequence>
<dbReference type="AlphaFoldDB" id="A0A1H0H7Q6"/>
<gene>
    <name evidence="13" type="ORF">SAMN05192585_1632</name>
</gene>
<evidence type="ECO:0000256" key="9">
    <source>
        <dbReference type="ARBA" id="ARBA00023136"/>
    </source>
</evidence>
<evidence type="ECO:0000256" key="3">
    <source>
        <dbReference type="ARBA" id="ARBA00022448"/>
    </source>
</evidence>
<keyword evidence="14" id="KW-1185">Reference proteome</keyword>
<dbReference type="SUPFAM" id="SSF144083">
    <property type="entry name" value="Magnesium transport protein CorA, transmembrane region"/>
    <property type="match status" value="1"/>
</dbReference>
<feature type="transmembrane region" description="Helical" evidence="12">
    <location>
        <begin position="279"/>
        <end position="299"/>
    </location>
</feature>
<dbReference type="CDD" id="cd12826">
    <property type="entry name" value="EcCorA_ZntB-like_u1"/>
    <property type="match status" value="1"/>
</dbReference>
<dbReference type="PANTHER" id="PTHR46494:SF1">
    <property type="entry name" value="CORA FAMILY METAL ION TRANSPORTER (EUROFUNG)"/>
    <property type="match status" value="1"/>
</dbReference>
<dbReference type="EMBL" id="FNID01000063">
    <property type="protein sequence ID" value="SDO15172.1"/>
    <property type="molecule type" value="Genomic_DNA"/>
</dbReference>
<dbReference type="SUPFAM" id="SSF143865">
    <property type="entry name" value="CorA soluble domain-like"/>
    <property type="match status" value="1"/>
</dbReference>
<feature type="transmembrane region" description="Helical" evidence="12">
    <location>
        <begin position="248"/>
        <end position="267"/>
    </location>
</feature>
<dbReference type="STRING" id="258515.SAMN05192585_1632"/>
<comment type="similarity">
    <text evidence="2">Belongs to the CorA metal ion transporter (MIT) (TC 1.A.35) family.</text>
</comment>
<evidence type="ECO:0000256" key="11">
    <source>
        <dbReference type="ARBA" id="ARBA00045497"/>
    </source>
</evidence>
<dbReference type="Gene3D" id="1.20.58.340">
    <property type="entry name" value="Magnesium transport protein CorA, transmembrane region"/>
    <property type="match status" value="2"/>
</dbReference>
<evidence type="ECO:0000256" key="8">
    <source>
        <dbReference type="ARBA" id="ARBA00023065"/>
    </source>
</evidence>
<dbReference type="OrthoDB" id="9803416at2"/>
<keyword evidence="8" id="KW-0406">Ion transport</keyword>
<evidence type="ECO:0000256" key="2">
    <source>
        <dbReference type="ARBA" id="ARBA00009765"/>
    </source>
</evidence>
<evidence type="ECO:0000256" key="7">
    <source>
        <dbReference type="ARBA" id="ARBA00022989"/>
    </source>
</evidence>
<keyword evidence="9 12" id="KW-0472">Membrane</keyword>
<dbReference type="GO" id="GO:0000287">
    <property type="term" value="F:magnesium ion binding"/>
    <property type="evidence" value="ECO:0007669"/>
    <property type="project" value="TreeGrafter"/>
</dbReference>
<proteinExistence type="inferred from homology"/>
<keyword evidence="7 12" id="KW-1133">Transmembrane helix</keyword>
<evidence type="ECO:0000256" key="10">
    <source>
        <dbReference type="ARBA" id="ARBA00034269"/>
    </source>
</evidence>
<keyword evidence="6" id="KW-0460">Magnesium</keyword>
<name>A0A1H0H7Q6_9FIRM</name>
<dbReference type="InterPro" id="IPR045863">
    <property type="entry name" value="CorA_TM1_TM2"/>
</dbReference>
<evidence type="ECO:0000313" key="13">
    <source>
        <dbReference type="EMBL" id="SDO15172.1"/>
    </source>
</evidence>
<reference evidence="13 14" key="1">
    <citation type="submission" date="2016-10" db="EMBL/GenBank/DDBJ databases">
        <authorList>
            <person name="de Groot N.N."/>
        </authorList>
    </citation>
    <scope>NUCLEOTIDE SEQUENCE [LARGE SCALE GENOMIC DNA]</scope>
    <source>
        <strain evidence="13 14">CGMCC 1.5012</strain>
    </source>
</reference>
<protein>
    <submittedName>
        <fullName evidence="13">Magnesium transporter</fullName>
    </submittedName>
</protein>
<organism evidence="13 14">
    <name type="scientific">Acetanaerobacterium elongatum</name>
    <dbReference type="NCBI Taxonomy" id="258515"/>
    <lineage>
        <taxon>Bacteria</taxon>
        <taxon>Bacillati</taxon>
        <taxon>Bacillota</taxon>
        <taxon>Clostridia</taxon>
        <taxon>Eubacteriales</taxon>
        <taxon>Oscillospiraceae</taxon>
        <taxon>Acetanaerobacterium</taxon>
    </lineage>
</organism>
<keyword evidence="3" id="KW-0813">Transport</keyword>
<dbReference type="GO" id="GO:0050897">
    <property type="term" value="F:cobalt ion binding"/>
    <property type="evidence" value="ECO:0007669"/>
    <property type="project" value="TreeGrafter"/>
</dbReference>
<comment type="subcellular location">
    <subcellularLocation>
        <location evidence="1">Cell membrane</location>
        <topology evidence="1">Multi-pass membrane protein</topology>
    </subcellularLocation>
</comment>
<keyword evidence="4" id="KW-1003">Cell membrane</keyword>
<evidence type="ECO:0000313" key="14">
    <source>
        <dbReference type="Proteomes" id="UP000199182"/>
    </source>
</evidence>
<dbReference type="InterPro" id="IPR045861">
    <property type="entry name" value="CorA_cytoplasmic_dom"/>
</dbReference>
<evidence type="ECO:0000256" key="5">
    <source>
        <dbReference type="ARBA" id="ARBA00022692"/>
    </source>
</evidence>